<dbReference type="EnsemblMetazoa" id="SCAU004079-RA">
    <property type="protein sequence ID" value="SCAU004079-PA"/>
    <property type="gene ID" value="SCAU004079"/>
</dbReference>
<sequence length="199" mass="20957">MAKNQIFNVAVSLVIVASLATLGQADVVDKSLMQELVTDFKQFSAAALCAADHFGDADADVPGNVDNVIEGGIGYLQQFLGVPLSDEEYIRQSILVTRTAAANMGETHEKCANVSPDYVASNPAAIGSELSAAGKVLLEVSENLACVLQNGDAEALEQVPSFFAKIINNIAADESDDQVNKLFRHEKALANDLGGLVSC</sequence>
<accession>A0A1I8P1T2</accession>
<dbReference type="Proteomes" id="UP000095300">
    <property type="component" value="Unassembled WGS sequence"/>
</dbReference>
<evidence type="ECO:0000256" key="1">
    <source>
        <dbReference type="SAM" id="SignalP"/>
    </source>
</evidence>
<name>A0A1I8P1T2_STOCA</name>
<organism evidence="2 3">
    <name type="scientific">Stomoxys calcitrans</name>
    <name type="common">Stable fly</name>
    <name type="synonym">Conops calcitrans</name>
    <dbReference type="NCBI Taxonomy" id="35570"/>
    <lineage>
        <taxon>Eukaryota</taxon>
        <taxon>Metazoa</taxon>
        <taxon>Ecdysozoa</taxon>
        <taxon>Arthropoda</taxon>
        <taxon>Hexapoda</taxon>
        <taxon>Insecta</taxon>
        <taxon>Pterygota</taxon>
        <taxon>Neoptera</taxon>
        <taxon>Endopterygota</taxon>
        <taxon>Diptera</taxon>
        <taxon>Brachycera</taxon>
        <taxon>Muscomorpha</taxon>
        <taxon>Muscoidea</taxon>
        <taxon>Muscidae</taxon>
        <taxon>Stomoxys</taxon>
    </lineage>
</organism>
<feature type="chain" id="PRO_5009325871" description="Secreted protein" evidence="1">
    <location>
        <begin position="26"/>
        <end position="199"/>
    </location>
</feature>
<feature type="signal peptide" evidence="1">
    <location>
        <begin position="1"/>
        <end position="25"/>
    </location>
</feature>
<gene>
    <name evidence="2" type="primary">106090703</name>
</gene>
<keyword evidence="3" id="KW-1185">Reference proteome</keyword>
<reference evidence="2" key="1">
    <citation type="submission" date="2020-05" db="UniProtKB">
        <authorList>
            <consortium name="EnsemblMetazoa"/>
        </authorList>
    </citation>
    <scope>IDENTIFICATION</scope>
    <source>
        <strain evidence="2">USDA</strain>
    </source>
</reference>
<keyword evidence="1" id="KW-0732">Signal</keyword>
<evidence type="ECO:0000313" key="3">
    <source>
        <dbReference type="Proteomes" id="UP000095300"/>
    </source>
</evidence>
<evidence type="ECO:0000313" key="2">
    <source>
        <dbReference type="EnsemblMetazoa" id="SCAU004079-PA"/>
    </source>
</evidence>
<evidence type="ECO:0008006" key="4">
    <source>
        <dbReference type="Google" id="ProtNLM"/>
    </source>
</evidence>
<dbReference type="VEuPathDB" id="VectorBase:SCAU004079"/>
<protein>
    <recommendedName>
        <fullName evidence="4">Secreted protein</fullName>
    </recommendedName>
</protein>
<dbReference type="AlphaFoldDB" id="A0A1I8P1T2"/>
<proteinExistence type="predicted"/>